<dbReference type="SMART" id="SM00184">
    <property type="entry name" value="RING"/>
    <property type="match status" value="1"/>
</dbReference>
<name>A0A0V0QQG5_PSEPJ</name>
<protein>
    <recommendedName>
        <fullName evidence="6">RING-type domain-containing protein</fullName>
    </recommendedName>
</protein>
<keyword evidence="2 4" id="KW-0863">Zinc-finger</keyword>
<dbReference type="PROSITE" id="PS50089">
    <property type="entry name" value="ZF_RING_2"/>
    <property type="match status" value="1"/>
</dbReference>
<evidence type="ECO:0000313" key="7">
    <source>
        <dbReference type="EMBL" id="KRX04413.1"/>
    </source>
</evidence>
<gene>
    <name evidence="7" type="ORF">PPERSA_00182</name>
</gene>
<dbReference type="EMBL" id="LDAU01000116">
    <property type="protein sequence ID" value="KRX04413.1"/>
    <property type="molecule type" value="Genomic_DNA"/>
</dbReference>
<feature type="domain" description="RING-type" evidence="6">
    <location>
        <begin position="143"/>
        <end position="184"/>
    </location>
</feature>
<dbReference type="Gene3D" id="3.30.40.10">
    <property type="entry name" value="Zinc/RING finger domain, C3HC4 (zinc finger)"/>
    <property type="match status" value="1"/>
</dbReference>
<evidence type="ECO:0000256" key="2">
    <source>
        <dbReference type="ARBA" id="ARBA00022771"/>
    </source>
</evidence>
<evidence type="ECO:0000313" key="8">
    <source>
        <dbReference type="Proteomes" id="UP000054937"/>
    </source>
</evidence>
<keyword evidence="3" id="KW-0862">Zinc</keyword>
<dbReference type="GO" id="GO:0008270">
    <property type="term" value="F:zinc ion binding"/>
    <property type="evidence" value="ECO:0007669"/>
    <property type="project" value="UniProtKB-KW"/>
</dbReference>
<dbReference type="GO" id="GO:0061630">
    <property type="term" value="F:ubiquitin protein ligase activity"/>
    <property type="evidence" value="ECO:0007669"/>
    <property type="project" value="TreeGrafter"/>
</dbReference>
<evidence type="ECO:0000259" key="6">
    <source>
        <dbReference type="PROSITE" id="PS50089"/>
    </source>
</evidence>
<keyword evidence="8" id="KW-1185">Reference proteome</keyword>
<reference evidence="7 8" key="1">
    <citation type="journal article" date="2015" name="Sci. Rep.">
        <title>Genome of the facultative scuticociliatosis pathogen Pseudocohnilembus persalinus provides insight into its virulence through horizontal gene transfer.</title>
        <authorList>
            <person name="Xiong J."/>
            <person name="Wang G."/>
            <person name="Cheng J."/>
            <person name="Tian M."/>
            <person name="Pan X."/>
            <person name="Warren A."/>
            <person name="Jiang C."/>
            <person name="Yuan D."/>
            <person name="Miao W."/>
        </authorList>
    </citation>
    <scope>NUCLEOTIDE SEQUENCE [LARGE SCALE GENOMIC DNA]</scope>
    <source>
        <strain evidence="7">36N120E</strain>
    </source>
</reference>
<keyword evidence="5" id="KW-0732">Signal</keyword>
<feature type="signal peptide" evidence="5">
    <location>
        <begin position="1"/>
        <end position="23"/>
    </location>
</feature>
<organism evidence="7 8">
    <name type="scientific">Pseudocohnilembus persalinus</name>
    <name type="common">Ciliate</name>
    <dbReference type="NCBI Taxonomy" id="266149"/>
    <lineage>
        <taxon>Eukaryota</taxon>
        <taxon>Sar</taxon>
        <taxon>Alveolata</taxon>
        <taxon>Ciliophora</taxon>
        <taxon>Intramacronucleata</taxon>
        <taxon>Oligohymenophorea</taxon>
        <taxon>Scuticociliatia</taxon>
        <taxon>Philasterida</taxon>
        <taxon>Pseudocohnilembidae</taxon>
        <taxon>Pseudocohnilembus</taxon>
    </lineage>
</organism>
<dbReference type="Proteomes" id="UP000054937">
    <property type="component" value="Unassembled WGS sequence"/>
</dbReference>
<evidence type="ECO:0000256" key="3">
    <source>
        <dbReference type="ARBA" id="ARBA00022833"/>
    </source>
</evidence>
<proteinExistence type="predicted"/>
<keyword evidence="1" id="KW-0479">Metal-binding</keyword>
<dbReference type="InterPro" id="IPR013083">
    <property type="entry name" value="Znf_RING/FYVE/PHD"/>
</dbReference>
<dbReference type="OrthoDB" id="9984778at2759"/>
<dbReference type="InterPro" id="IPR000742">
    <property type="entry name" value="EGF"/>
</dbReference>
<feature type="chain" id="PRO_5006867557" description="RING-type domain-containing protein" evidence="5">
    <location>
        <begin position="24"/>
        <end position="622"/>
    </location>
</feature>
<dbReference type="PANTHER" id="PTHR45969">
    <property type="entry name" value="RING ZINC FINGER PROTEIN-RELATED"/>
    <property type="match status" value="1"/>
</dbReference>
<dbReference type="PROSITE" id="PS00022">
    <property type="entry name" value="EGF_1"/>
    <property type="match status" value="1"/>
</dbReference>
<dbReference type="InterPro" id="IPR001841">
    <property type="entry name" value="Znf_RING"/>
</dbReference>
<evidence type="ECO:0000256" key="4">
    <source>
        <dbReference type="PROSITE-ProRule" id="PRU00175"/>
    </source>
</evidence>
<dbReference type="InParanoid" id="A0A0V0QQG5"/>
<evidence type="ECO:0000256" key="5">
    <source>
        <dbReference type="SAM" id="SignalP"/>
    </source>
</evidence>
<evidence type="ECO:0000256" key="1">
    <source>
        <dbReference type="ARBA" id="ARBA00022723"/>
    </source>
</evidence>
<accession>A0A0V0QQG5</accession>
<dbReference type="PANTHER" id="PTHR45969:SF69">
    <property type="entry name" value="FINGER DOMAIN PROTEIN, PUTATIVE (AFU_ORTHOLOGUE AFUA_3G12190)-RELATED"/>
    <property type="match status" value="1"/>
</dbReference>
<dbReference type="GO" id="GO:0016567">
    <property type="term" value="P:protein ubiquitination"/>
    <property type="evidence" value="ECO:0007669"/>
    <property type="project" value="TreeGrafter"/>
</dbReference>
<sequence>MNKFTKLVYIIVSLFLFLQTIENREVLYESSEIIIEEQYFFGIRLDINKNDVLVIRMEIDWKENYDVFPVMLAVQSDSYKNKDYDSDDGSLNESRVQNIQQQIQIRQEEENKNELKYLYKVMPVQSIEEVTKQFPKLGEIDECLICCLELEKSEQIRKTVCFHIFHQECIDSWWKKNKNCPACRKILTKQELLQQKQEKMKNSYIQNILTNKSSTILGTSQNLNFYDSCNDFMFQQGSDKFTIQQNSENKMDKDKNIIVFNNENDNGLKYSFFQSQGEENLEKNYGEQQKYENLEKEQQLQKNQSIQNPFLINKQDFQVSQKLDFEQDQQAVSIPEDDGNKNDSQIKKDANIFKNIILLQSQQTNNKKGRQSIDLINDEYQMQIDSKKESYCQLNSSNEIQSVTKLKKKHSIQLDNVSDSTSCTNKKIQRPDQNKLAKKYFKGNQDYVYFDTESIVSQFKEQQIILQNSKDQQFYDISFFDLNQDSNELNAFYDINFKVIGIKQNGFNQYCQQNDICINGKCDEGTCKCDNNYFGDRCQFEAKDLNKSGQNKLLAAQKWGYFYFNIDDSLKGKQINILTKTQGKYNNLKFFHTFNEYSESVVPNSYFQEGKSLNSQKIKQSY</sequence>
<dbReference type="Pfam" id="PF13639">
    <property type="entry name" value="zf-RING_2"/>
    <property type="match status" value="1"/>
</dbReference>
<dbReference type="SUPFAM" id="SSF57850">
    <property type="entry name" value="RING/U-box"/>
    <property type="match status" value="1"/>
</dbReference>
<comment type="caution">
    <text evidence="7">The sequence shown here is derived from an EMBL/GenBank/DDBJ whole genome shotgun (WGS) entry which is preliminary data.</text>
</comment>
<dbReference type="AlphaFoldDB" id="A0A0V0QQG5"/>